<accession>A0ABR0AA11</accession>
<sequence>MTMCYGVGNNHYMPTGIFAQLQVFERGDQVGAGRLGNEDTLMGLWSICHTPVFTSLLVFVPTDDHPRQQEQQASPALASLHPDLRRDVVRNSQQGLDLRFGTFNQHSGTRVVYV</sequence>
<proteinExistence type="predicted"/>
<protein>
    <submittedName>
        <fullName evidence="1">Uncharacterized protein</fullName>
    </submittedName>
</protein>
<reference evidence="1 2" key="1">
    <citation type="journal article" date="2023" name="Nucleic Acids Res.">
        <title>The hologenome of Daphnia magna reveals possible DNA methylation and microbiome-mediated evolution of the host genome.</title>
        <authorList>
            <person name="Chaturvedi A."/>
            <person name="Li X."/>
            <person name="Dhandapani V."/>
            <person name="Marshall H."/>
            <person name="Kissane S."/>
            <person name="Cuenca-Cambronero M."/>
            <person name="Asole G."/>
            <person name="Calvet F."/>
            <person name="Ruiz-Romero M."/>
            <person name="Marangio P."/>
            <person name="Guigo R."/>
            <person name="Rago D."/>
            <person name="Mirbahai L."/>
            <person name="Eastwood N."/>
            <person name="Colbourne J.K."/>
            <person name="Zhou J."/>
            <person name="Mallon E."/>
            <person name="Orsini L."/>
        </authorList>
    </citation>
    <scope>NUCLEOTIDE SEQUENCE [LARGE SCALE GENOMIC DNA]</scope>
    <source>
        <strain evidence="1">LRV0_1</strain>
    </source>
</reference>
<dbReference type="EMBL" id="JAOYFB010000037">
    <property type="protein sequence ID" value="KAK4021978.1"/>
    <property type="molecule type" value="Genomic_DNA"/>
</dbReference>
<organism evidence="1 2">
    <name type="scientific">Daphnia magna</name>
    <dbReference type="NCBI Taxonomy" id="35525"/>
    <lineage>
        <taxon>Eukaryota</taxon>
        <taxon>Metazoa</taxon>
        <taxon>Ecdysozoa</taxon>
        <taxon>Arthropoda</taxon>
        <taxon>Crustacea</taxon>
        <taxon>Branchiopoda</taxon>
        <taxon>Diplostraca</taxon>
        <taxon>Cladocera</taxon>
        <taxon>Anomopoda</taxon>
        <taxon>Daphniidae</taxon>
        <taxon>Daphnia</taxon>
    </lineage>
</organism>
<gene>
    <name evidence="1" type="ORF">OUZ56_007465</name>
</gene>
<evidence type="ECO:0000313" key="2">
    <source>
        <dbReference type="Proteomes" id="UP001234178"/>
    </source>
</evidence>
<dbReference type="Proteomes" id="UP001234178">
    <property type="component" value="Unassembled WGS sequence"/>
</dbReference>
<keyword evidence="2" id="KW-1185">Reference proteome</keyword>
<comment type="caution">
    <text evidence="1">The sequence shown here is derived from an EMBL/GenBank/DDBJ whole genome shotgun (WGS) entry which is preliminary data.</text>
</comment>
<evidence type="ECO:0000313" key="1">
    <source>
        <dbReference type="EMBL" id="KAK4021978.1"/>
    </source>
</evidence>
<name>A0ABR0AA11_9CRUS</name>